<keyword evidence="1" id="KW-0472">Membrane</keyword>
<gene>
    <name evidence="2" type="ordered locus">Ccur_12120</name>
</gene>
<dbReference type="STRING" id="469378.Ccur_12120"/>
<dbReference type="RefSeq" id="WP_015778760.1">
    <property type="nucleotide sequence ID" value="NC_013170.1"/>
</dbReference>
<keyword evidence="1" id="KW-0812">Transmembrane</keyword>
<accession>C7MKV0</accession>
<dbReference type="EMBL" id="CP001682">
    <property type="protein sequence ID" value="ACU94897.1"/>
    <property type="molecule type" value="Genomic_DNA"/>
</dbReference>
<name>C7MKV0_CRYCD</name>
<feature type="transmembrane region" description="Helical" evidence="1">
    <location>
        <begin position="68"/>
        <end position="90"/>
    </location>
</feature>
<dbReference type="OrthoDB" id="3176073at2"/>
<dbReference type="eggNOG" id="ENOG50306Y8">
    <property type="taxonomic scope" value="Bacteria"/>
</dbReference>
<keyword evidence="1" id="KW-1133">Transmembrane helix</keyword>
<dbReference type="AlphaFoldDB" id="C7MKV0"/>
<evidence type="ECO:0000313" key="2">
    <source>
        <dbReference type="EMBL" id="ACU94897.1"/>
    </source>
</evidence>
<evidence type="ECO:0000313" key="3">
    <source>
        <dbReference type="Proteomes" id="UP000000954"/>
    </source>
</evidence>
<protein>
    <submittedName>
        <fullName evidence="2">Uncharacterized protein</fullName>
    </submittedName>
</protein>
<reference evidence="2 3" key="1">
    <citation type="journal article" date="2009" name="Stand. Genomic Sci.">
        <title>Complete genome sequence of Cryptobacterium curtum type strain (12-3).</title>
        <authorList>
            <person name="Mavrommatis K."/>
            <person name="Pukall R."/>
            <person name="Rohde C."/>
            <person name="Chen F."/>
            <person name="Sims D."/>
            <person name="Brettin T."/>
            <person name="Kuske C."/>
            <person name="Detter J.C."/>
            <person name="Han C."/>
            <person name="Lapidus A."/>
            <person name="Copeland A."/>
            <person name="Glavina Del Rio T."/>
            <person name="Nolan M."/>
            <person name="Lucas S."/>
            <person name="Tice H."/>
            <person name="Cheng J.F."/>
            <person name="Bruce D."/>
            <person name="Goodwin L."/>
            <person name="Pitluck S."/>
            <person name="Ovchinnikova G."/>
            <person name="Pati A."/>
            <person name="Ivanova N."/>
            <person name="Chen A."/>
            <person name="Palaniappan K."/>
            <person name="Chain P."/>
            <person name="D'haeseleer P."/>
            <person name="Goker M."/>
            <person name="Bristow J."/>
            <person name="Eisen J.A."/>
            <person name="Markowitz V."/>
            <person name="Hugenholtz P."/>
            <person name="Rohde M."/>
            <person name="Klenk H.P."/>
            <person name="Kyrpides N.C."/>
        </authorList>
    </citation>
    <scope>NUCLEOTIDE SEQUENCE [LARGE SCALE GENOMIC DNA]</scope>
    <source>
        <strain evidence="3">ATCC 700683 / DSM 15641 / 12-3</strain>
    </source>
</reference>
<evidence type="ECO:0000256" key="1">
    <source>
        <dbReference type="SAM" id="Phobius"/>
    </source>
</evidence>
<dbReference type="HOGENOM" id="CLU_174636_0_0_11"/>
<proteinExistence type="predicted"/>
<dbReference type="KEGG" id="ccu:Ccur_12120"/>
<sequence length="108" mass="11536">MQAAMSIVGGILAALLGFAPLWGALKLSRRSQSTLVLEAAGQGLIGVFFSLIVLGGALFAVSRIARESVLLFGIVEIVAFVGVTSVYFMWRNRVIGHTQTDKEQRGRG</sequence>
<feature type="transmembrane region" description="Helical" evidence="1">
    <location>
        <begin position="39"/>
        <end position="61"/>
    </location>
</feature>
<dbReference type="Proteomes" id="UP000000954">
    <property type="component" value="Chromosome"/>
</dbReference>
<keyword evidence="3" id="KW-1185">Reference proteome</keyword>
<organism evidence="2 3">
    <name type="scientific">Cryptobacterium curtum (strain ATCC 700683 / DSM 15641 / CCUG 43107 / 12-3)</name>
    <dbReference type="NCBI Taxonomy" id="469378"/>
    <lineage>
        <taxon>Bacteria</taxon>
        <taxon>Bacillati</taxon>
        <taxon>Actinomycetota</taxon>
        <taxon>Coriobacteriia</taxon>
        <taxon>Eggerthellales</taxon>
        <taxon>Eggerthellaceae</taxon>
        <taxon>Cryptobacterium</taxon>
    </lineage>
</organism>